<reference evidence="1 2" key="1">
    <citation type="submission" date="2019-08" db="EMBL/GenBank/DDBJ databases">
        <title>Microbe sample from Colwellia echini.</title>
        <authorList>
            <person name="Christiansen L."/>
            <person name="Pathiraja D."/>
            <person name="Schultz-Johansen M."/>
            <person name="Choi I.-G."/>
            <person name="Stougaard P."/>
        </authorList>
    </citation>
    <scope>NUCLEOTIDE SEQUENCE [LARGE SCALE GENOMIC DNA]</scope>
    <source>
        <strain evidence="1 2">A3</strain>
    </source>
</reference>
<sequence>MALANIKLNILVEQVTLGPNQFKSAIIYKARGRFKGYSWYFQANASSWLLEIAEDMSIEPRELPLVGYACGGWLFETNEKINFSADEHELIVELPLKLAFVFNLFFENKLNYLPAVSCPCSE</sequence>
<dbReference type="EMBL" id="PJAI02000002">
    <property type="protein sequence ID" value="TYK66927.1"/>
    <property type="molecule type" value="Genomic_DNA"/>
</dbReference>
<gene>
    <name evidence="1" type="ORF">CWS31_003870</name>
</gene>
<proteinExistence type="predicted"/>
<organism evidence="1 2">
    <name type="scientific">Colwellia echini</name>
    <dbReference type="NCBI Taxonomy" id="1982103"/>
    <lineage>
        <taxon>Bacteria</taxon>
        <taxon>Pseudomonadati</taxon>
        <taxon>Pseudomonadota</taxon>
        <taxon>Gammaproteobacteria</taxon>
        <taxon>Alteromonadales</taxon>
        <taxon>Colwelliaceae</taxon>
        <taxon>Colwellia</taxon>
    </lineage>
</organism>
<dbReference type="Proteomes" id="UP000815846">
    <property type="component" value="Unassembled WGS sequence"/>
</dbReference>
<evidence type="ECO:0000313" key="1">
    <source>
        <dbReference type="EMBL" id="TYK66927.1"/>
    </source>
</evidence>
<evidence type="ECO:0000313" key="2">
    <source>
        <dbReference type="Proteomes" id="UP000815846"/>
    </source>
</evidence>
<name>A0ABY3N0Z8_9GAMM</name>
<keyword evidence="2" id="KW-1185">Reference proteome</keyword>
<comment type="caution">
    <text evidence="1">The sequence shown here is derived from an EMBL/GenBank/DDBJ whole genome shotgun (WGS) entry which is preliminary data.</text>
</comment>
<dbReference type="RefSeq" id="WP_101344414.1">
    <property type="nucleotide sequence ID" value="NZ_PJAI02000002.1"/>
</dbReference>
<accession>A0ABY3N0Z8</accession>
<protein>
    <submittedName>
        <fullName evidence="1">Uncharacterized protein</fullName>
    </submittedName>
</protein>